<evidence type="ECO:0000313" key="2">
    <source>
        <dbReference type="EMBL" id="POG73755.1"/>
    </source>
</evidence>
<dbReference type="Gene3D" id="2.130.10.10">
    <property type="entry name" value="YVTN repeat-like/Quinoprotein amine dehydrogenase"/>
    <property type="match status" value="1"/>
</dbReference>
<gene>
    <name evidence="2" type="ORF">GLOIN_2v1772114</name>
</gene>
<comment type="caution">
    <text evidence="2">The sequence shown here is derived from an EMBL/GenBank/DDBJ whole genome shotgun (WGS) entry which is preliminary data.</text>
</comment>
<dbReference type="Proteomes" id="UP000018888">
    <property type="component" value="Unassembled WGS sequence"/>
</dbReference>
<sequence length="1149" mass="136648">MNQIIEIDDDKIGKPHNGKPITKIEISPNEKCLVTYSEEDNSIFCWNVNNVNEGSDGNVNNVNEGQLYPINTSIEIPDNITINQICVSDDMKLVYIYEFTEKSQINKIKIYDMKNNQKIELDYDLDEYEYCTFSLEGEFILYNRDSVHKKLQKVIIIYSTKTRNNKWRCKRMYRLPIEFELITSKDDNFYLFANNSIYEWNILTKNSIKIFGSDEMEYKDMSEIRKDFKIFSNEKFICTRIKSKIIIYSIELEIPIASLDINNDIQICNYMNYMKYTGLNLPLLLLLLSTNTSKIWNYVMEYCWKERLDQNEQDNIQTKTKSFRILDGYVWKAEVEEKISNINLMDEFHDKIIKNKKVDDKIGKDLNEAYETYEHLNIHLFSLYTSNILKLSRVIESNFEYQNKLESLESLEYNSIRWEISTCNERSIILQVYSLNKDNKDNDDLISSRTENFNAPKDIFLLGIELLNDNNIILITTIGLFIYHLNERNKSISLNYFYYTELDKDSFRKNLKIFLTKKTLPLPNYDSFKLSEEWVQNVKNNRESLLKYGVGLLEFAIKEQKIELVDDIYKKCISYFKKDLRNNRMFLSIITSTMPYFNEYFPDYITKYSLETAMIIDNPIYNIEYRQHKSQLHSFQYPQIADLTKSILWLRYNTWMGKLAENHGKYFTIAKLLIKLLIILPIFPIYFFTFYILSKFHFINDAYENGTYSIYYDLVSFFDKKLSKNRTTPIITFMIPYIKFMNYPRDYGWFRELILPQHSPFVDSIRSDIFKTLDGEALINFKWNTYGKYYHSIIWIGYAALLVCFDTAAGIPDRYIGADIRNKLLIASSILGFLHLIFEFRQFIYDPAKWIRSYGNIIDTCIYFLPTFTSILWLRTSDYHQIIPYSTFSCLLLNLKLISFFRIFEIYDEYYTIVIRIAKRAIFFFACFIMVILASFAFAFYILLSPKEDYSLDTRTFNDDPNNPWNLTATYQVFVNETSTSPNLFILQQPDENTNMFTNYANSLFATCLLLTGDTSSLSNWPYEENPTLMILMILFAFAMAIYILNVFITLFGEAMQDNEESYLIMKAEYLVKIELFYLLPFQRRWKSWFPEVIHYHAGIKKTRKEIKKMIEHKEWKTKEFPNLKRRLTEELEIEDDTLKGIYIDKATT</sequence>
<dbReference type="EMBL" id="AUPC02000079">
    <property type="protein sequence ID" value="POG73755.1"/>
    <property type="molecule type" value="Genomic_DNA"/>
</dbReference>
<proteinExistence type="predicted"/>
<evidence type="ECO:0008006" key="4">
    <source>
        <dbReference type="Google" id="ProtNLM"/>
    </source>
</evidence>
<dbReference type="GO" id="GO:0005216">
    <property type="term" value="F:monoatomic ion channel activity"/>
    <property type="evidence" value="ECO:0007669"/>
    <property type="project" value="InterPro"/>
</dbReference>
<accession>A0A2H5SSW0</accession>
<dbReference type="VEuPathDB" id="FungiDB:RhiirFUN_005606"/>
<dbReference type="InterPro" id="IPR015943">
    <property type="entry name" value="WD40/YVTN_repeat-like_dom_sf"/>
</dbReference>
<dbReference type="PANTHER" id="PTHR10582">
    <property type="entry name" value="TRANSIENT RECEPTOR POTENTIAL ION CHANNEL PROTEIN"/>
    <property type="match status" value="1"/>
</dbReference>
<protein>
    <recommendedName>
        <fullName evidence="4">Ion transport domain-containing protein</fullName>
    </recommendedName>
</protein>
<name>A0A2H5SSW0_RHIID</name>
<dbReference type="SUPFAM" id="SSF101908">
    <property type="entry name" value="Putative isomerase YbhE"/>
    <property type="match status" value="1"/>
</dbReference>
<dbReference type="PANTHER" id="PTHR10582:SF2">
    <property type="entry name" value="INACTIVE"/>
    <property type="match status" value="1"/>
</dbReference>
<reference evidence="2 3" key="1">
    <citation type="journal article" date="2013" name="Proc. Natl. Acad. Sci. U.S.A.">
        <title>Genome of an arbuscular mycorrhizal fungus provides insight into the oldest plant symbiosis.</title>
        <authorList>
            <person name="Tisserant E."/>
            <person name="Malbreil M."/>
            <person name="Kuo A."/>
            <person name="Kohler A."/>
            <person name="Symeonidi A."/>
            <person name="Balestrini R."/>
            <person name="Charron P."/>
            <person name="Duensing N."/>
            <person name="Frei Dit Frey N."/>
            <person name="Gianinazzi-Pearson V."/>
            <person name="Gilbert L.B."/>
            <person name="Handa Y."/>
            <person name="Herr J.R."/>
            <person name="Hijri M."/>
            <person name="Koul R."/>
            <person name="Kawaguchi M."/>
            <person name="Krajinski F."/>
            <person name="Lammers P.J."/>
            <person name="Masclaux F.G."/>
            <person name="Murat C."/>
            <person name="Morin E."/>
            <person name="Ndikumana S."/>
            <person name="Pagni M."/>
            <person name="Petitpierre D."/>
            <person name="Requena N."/>
            <person name="Rosikiewicz P."/>
            <person name="Riley R."/>
            <person name="Saito K."/>
            <person name="San Clemente H."/>
            <person name="Shapiro H."/>
            <person name="van Tuinen D."/>
            <person name="Becard G."/>
            <person name="Bonfante P."/>
            <person name="Paszkowski U."/>
            <person name="Shachar-Hill Y.Y."/>
            <person name="Tuskan G.A."/>
            <person name="Young P.W."/>
            <person name="Sanders I.R."/>
            <person name="Henrissat B."/>
            <person name="Rensing S.A."/>
            <person name="Grigoriev I.V."/>
            <person name="Corradi N."/>
            <person name="Roux C."/>
            <person name="Martin F."/>
        </authorList>
    </citation>
    <scope>NUCLEOTIDE SEQUENCE [LARGE SCALE GENOMIC DNA]</scope>
    <source>
        <strain evidence="2 3">DAOM 197198</strain>
    </source>
</reference>
<evidence type="ECO:0000313" key="3">
    <source>
        <dbReference type="Proteomes" id="UP000018888"/>
    </source>
</evidence>
<organism evidence="2 3">
    <name type="scientific">Rhizophagus irregularis (strain DAOM 181602 / DAOM 197198 / MUCL 43194)</name>
    <name type="common">Arbuscular mycorrhizal fungus</name>
    <name type="synonym">Glomus intraradices</name>
    <dbReference type="NCBI Taxonomy" id="747089"/>
    <lineage>
        <taxon>Eukaryota</taxon>
        <taxon>Fungi</taxon>
        <taxon>Fungi incertae sedis</taxon>
        <taxon>Mucoromycota</taxon>
        <taxon>Glomeromycotina</taxon>
        <taxon>Glomeromycetes</taxon>
        <taxon>Glomerales</taxon>
        <taxon>Glomeraceae</taxon>
        <taxon>Rhizophagus</taxon>
    </lineage>
</organism>
<evidence type="ECO:0000256" key="1">
    <source>
        <dbReference type="ARBA" id="ARBA00022737"/>
    </source>
</evidence>
<dbReference type="InterPro" id="IPR024862">
    <property type="entry name" value="TRPV"/>
</dbReference>
<keyword evidence="1" id="KW-0677">Repeat</keyword>
<dbReference type="GO" id="GO:0005886">
    <property type="term" value="C:plasma membrane"/>
    <property type="evidence" value="ECO:0007669"/>
    <property type="project" value="TreeGrafter"/>
</dbReference>
<dbReference type="STRING" id="747089.A0A2H5SSW0"/>
<reference evidence="2 3" key="2">
    <citation type="journal article" date="2018" name="New Phytol.">
        <title>High intraspecific genome diversity in the model arbuscular mycorrhizal symbiont Rhizophagus irregularis.</title>
        <authorList>
            <person name="Chen E.C.H."/>
            <person name="Morin E."/>
            <person name="Beaudet D."/>
            <person name="Noel J."/>
            <person name="Yildirir G."/>
            <person name="Ndikumana S."/>
            <person name="Charron P."/>
            <person name="St-Onge C."/>
            <person name="Giorgi J."/>
            <person name="Kruger M."/>
            <person name="Marton T."/>
            <person name="Ropars J."/>
            <person name="Grigoriev I.V."/>
            <person name="Hainaut M."/>
            <person name="Henrissat B."/>
            <person name="Roux C."/>
            <person name="Martin F."/>
            <person name="Corradi N."/>
        </authorList>
    </citation>
    <scope>NUCLEOTIDE SEQUENCE [LARGE SCALE GENOMIC DNA]</scope>
    <source>
        <strain evidence="2 3">DAOM 197198</strain>
    </source>
</reference>
<dbReference type="AlphaFoldDB" id="A0A2H5SSW0"/>
<dbReference type="GO" id="GO:0098703">
    <property type="term" value="P:calcium ion import across plasma membrane"/>
    <property type="evidence" value="ECO:0007669"/>
    <property type="project" value="TreeGrafter"/>
</dbReference>
<keyword evidence="3" id="KW-1185">Reference proteome</keyword>